<keyword evidence="5" id="KW-0812">Transmembrane</keyword>
<protein>
    <recommendedName>
        <fullName evidence="6">Ketoreductase domain-containing protein</fullName>
    </recommendedName>
</protein>
<dbReference type="Proteomes" id="UP000829364">
    <property type="component" value="Chromosome 10"/>
</dbReference>
<dbReference type="SMART" id="SM00822">
    <property type="entry name" value="PKS_KR"/>
    <property type="match status" value="1"/>
</dbReference>
<dbReference type="RefSeq" id="XP_047847574.1">
    <property type="nucleotide sequence ID" value="XM_047991562.1"/>
</dbReference>
<dbReference type="InterPro" id="IPR020904">
    <property type="entry name" value="Sc_DH/Rdtase_CS"/>
</dbReference>
<keyword evidence="5" id="KW-0472">Membrane</keyword>
<proteinExistence type="inferred from homology"/>
<dbReference type="PROSITE" id="PS00061">
    <property type="entry name" value="ADH_SHORT"/>
    <property type="match status" value="1"/>
</dbReference>
<dbReference type="GO" id="GO:0000140">
    <property type="term" value="F:acylglycerone-phosphate reductase (NADP+) activity"/>
    <property type="evidence" value="ECO:0007669"/>
    <property type="project" value="TreeGrafter"/>
</dbReference>
<dbReference type="InterPro" id="IPR002347">
    <property type="entry name" value="SDR_fam"/>
</dbReference>
<dbReference type="Gene3D" id="3.40.50.720">
    <property type="entry name" value="NAD(P)-binding Rossmann-like Domain"/>
    <property type="match status" value="1"/>
</dbReference>
<keyword evidence="8" id="KW-1185">Reference proteome</keyword>
<evidence type="ECO:0000256" key="2">
    <source>
        <dbReference type="ARBA" id="ARBA00022857"/>
    </source>
</evidence>
<dbReference type="SUPFAM" id="SSF51735">
    <property type="entry name" value="NAD(P)-binding Rossmann-fold domains"/>
    <property type="match status" value="1"/>
</dbReference>
<dbReference type="GeneID" id="72071814"/>
<feature type="transmembrane region" description="Helical" evidence="5">
    <location>
        <begin position="295"/>
        <end position="314"/>
    </location>
</feature>
<evidence type="ECO:0000256" key="5">
    <source>
        <dbReference type="SAM" id="Phobius"/>
    </source>
</evidence>
<dbReference type="KEGG" id="ptkz:JDV02_009869"/>
<keyword evidence="5" id="KW-1133">Transmembrane helix</keyword>
<dbReference type="EMBL" id="CP086363">
    <property type="protein sequence ID" value="UNI24093.1"/>
    <property type="molecule type" value="Genomic_DNA"/>
</dbReference>
<dbReference type="GO" id="GO:0005811">
    <property type="term" value="C:lipid droplet"/>
    <property type="evidence" value="ECO:0007669"/>
    <property type="project" value="TreeGrafter"/>
</dbReference>
<comment type="similarity">
    <text evidence="1 4">Belongs to the short-chain dehydrogenases/reductases (SDR) family.</text>
</comment>
<dbReference type="GO" id="GO:0019433">
    <property type="term" value="P:triglyceride catabolic process"/>
    <property type="evidence" value="ECO:0007669"/>
    <property type="project" value="TreeGrafter"/>
</dbReference>
<evidence type="ECO:0000256" key="3">
    <source>
        <dbReference type="ARBA" id="ARBA00023002"/>
    </source>
</evidence>
<dbReference type="InterPro" id="IPR036291">
    <property type="entry name" value="NAD(P)-bd_dom_sf"/>
</dbReference>
<dbReference type="OrthoDB" id="2102561at2759"/>
<evidence type="ECO:0000313" key="8">
    <source>
        <dbReference type="Proteomes" id="UP000829364"/>
    </source>
</evidence>
<dbReference type="PRINTS" id="PR00081">
    <property type="entry name" value="GDHRDH"/>
</dbReference>
<dbReference type="AlphaFoldDB" id="A0A9Q8VFZ0"/>
<keyword evidence="3" id="KW-0560">Oxidoreductase</keyword>
<dbReference type="GO" id="GO:0005783">
    <property type="term" value="C:endoplasmic reticulum"/>
    <property type="evidence" value="ECO:0007669"/>
    <property type="project" value="TreeGrafter"/>
</dbReference>
<evidence type="ECO:0000256" key="1">
    <source>
        <dbReference type="ARBA" id="ARBA00006484"/>
    </source>
</evidence>
<reference evidence="7" key="1">
    <citation type="submission" date="2021-11" db="EMBL/GenBank/DDBJ databases">
        <title>Purpureocillium_takamizusanense_genome.</title>
        <authorList>
            <person name="Nguyen N.-H."/>
        </authorList>
    </citation>
    <scope>NUCLEOTIDE SEQUENCE</scope>
    <source>
        <strain evidence="7">PT3</strain>
    </source>
</reference>
<dbReference type="Pfam" id="PF00106">
    <property type="entry name" value="adh_short"/>
    <property type="match status" value="1"/>
</dbReference>
<evidence type="ECO:0000259" key="6">
    <source>
        <dbReference type="SMART" id="SM00822"/>
    </source>
</evidence>
<organism evidence="7 8">
    <name type="scientific">Purpureocillium takamizusanense</name>
    <dbReference type="NCBI Taxonomy" id="2060973"/>
    <lineage>
        <taxon>Eukaryota</taxon>
        <taxon>Fungi</taxon>
        <taxon>Dikarya</taxon>
        <taxon>Ascomycota</taxon>
        <taxon>Pezizomycotina</taxon>
        <taxon>Sordariomycetes</taxon>
        <taxon>Hypocreomycetidae</taxon>
        <taxon>Hypocreales</taxon>
        <taxon>Ophiocordycipitaceae</taxon>
        <taxon>Purpureocillium</taxon>
    </lineage>
</organism>
<dbReference type="InterPro" id="IPR057326">
    <property type="entry name" value="KR_dom"/>
</dbReference>
<accession>A0A9Q8VFZ0</accession>
<evidence type="ECO:0000313" key="7">
    <source>
        <dbReference type="EMBL" id="UNI24093.1"/>
    </source>
</evidence>
<dbReference type="PANTHER" id="PTHR44169">
    <property type="entry name" value="NADPH-DEPENDENT 1-ACYLDIHYDROXYACETONE PHOSPHATE REDUCTASE"/>
    <property type="match status" value="1"/>
</dbReference>
<keyword evidence="2" id="KW-0521">NADP</keyword>
<evidence type="ECO:0000256" key="4">
    <source>
        <dbReference type="RuleBase" id="RU000363"/>
    </source>
</evidence>
<dbReference type="PANTHER" id="PTHR44169:SF6">
    <property type="entry name" value="NADPH-DEPENDENT 1-ACYLDIHYDROXYACETONE PHOSPHATE REDUCTASE"/>
    <property type="match status" value="1"/>
</dbReference>
<dbReference type="GO" id="GO:0004806">
    <property type="term" value="F:triacylglycerol lipase activity"/>
    <property type="evidence" value="ECO:0007669"/>
    <property type="project" value="TreeGrafter"/>
</dbReference>
<feature type="domain" description="Ketoreductase" evidence="6">
    <location>
        <begin position="33"/>
        <end position="236"/>
    </location>
</feature>
<gene>
    <name evidence="7" type="ORF">JDV02_009869</name>
</gene>
<sequence>MASGNGSGQHQSKGLVYKESNISNPAMSKPRQKTVLVTGCSDGSAGAALAREFHSRGLRVLATSTDGRRMRSLDALGITTLALDCTSPASRARLAEELRRITGHDDDGSGGLDMLVNNAAAFSLMPLADVDLDEARGVFDVNVFGPLAMVQTCLPFLLAAADSASSANGGGDGAAGSSQPAVTVVNVGSISAVMCPPWQGVYAASKAALLALGNVLRVELAPLGIGVVTVMSGGVATAAMQTWSGRGRVPEGSLYRQLAPYIEGNEAGKAIQSTVPSEYARQVVDDLLGTRPRPLIWRGAFAWVAWAFTWLGWVGMMDGGHIKRALLHRVHPPRTQTLQN</sequence>
<dbReference type="GO" id="GO:0006654">
    <property type="term" value="P:phosphatidic acid biosynthetic process"/>
    <property type="evidence" value="ECO:0007669"/>
    <property type="project" value="TreeGrafter"/>
</dbReference>
<dbReference type="PRINTS" id="PR00080">
    <property type="entry name" value="SDRFAMILY"/>
</dbReference>
<name>A0A9Q8VFZ0_9HYPO</name>